<keyword evidence="2" id="KW-0647">Proteasome</keyword>
<dbReference type="EMBL" id="BDGG01000012">
    <property type="protein sequence ID" value="GAV05535.1"/>
    <property type="molecule type" value="Genomic_DNA"/>
</dbReference>
<dbReference type="InterPro" id="IPR054559">
    <property type="entry name" value="PSMD12-CSN4-like_N"/>
</dbReference>
<dbReference type="Pfam" id="PF18098">
    <property type="entry name" value="RPN5_C"/>
    <property type="match status" value="1"/>
</dbReference>
<evidence type="ECO:0000256" key="1">
    <source>
        <dbReference type="ARBA" id="ARBA00006397"/>
    </source>
</evidence>
<name>A0A1D1VVN6_RAMVA</name>
<comment type="caution">
    <text evidence="4">The sequence shown here is derived from an EMBL/GenBank/DDBJ whole genome shotgun (WGS) entry which is preliminary data.</text>
</comment>
<dbReference type="PANTHER" id="PTHR10855">
    <property type="entry name" value="26S PROTEASOME NON-ATPASE REGULATORY SUBUNIT 12/COP9 SIGNALOSOME COMPLEX SUBUNIT 4"/>
    <property type="match status" value="1"/>
</dbReference>
<dbReference type="Pfam" id="PF01399">
    <property type="entry name" value="PCI"/>
    <property type="match status" value="1"/>
</dbReference>
<dbReference type="FunFam" id="1.10.10.10:FF:000070">
    <property type="entry name" value="26S proteasome non-ATPase regulatory subunit 12"/>
    <property type="match status" value="1"/>
</dbReference>
<evidence type="ECO:0000313" key="5">
    <source>
        <dbReference type="Proteomes" id="UP000186922"/>
    </source>
</evidence>
<dbReference type="GO" id="GO:0005634">
    <property type="term" value="C:nucleus"/>
    <property type="evidence" value="ECO:0007669"/>
    <property type="project" value="UniProtKB-ARBA"/>
</dbReference>
<dbReference type="AlphaFoldDB" id="A0A1D1VVN6"/>
<dbReference type="PANTHER" id="PTHR10855:SF1">
    <property type="entry name" value="26S PROTEASOME NON-ATPASE REGULATORY SUBUNIT 12"/>
    <property type="match status" value="1"/>
</dbReference>
<dbReference type="Gene3D" id="1.10.10.10">
    <property type="entry name" value="Winged helix-like DNA-binding domain superfamily/Winged helix DNA-binding domain"/>
    <property type="match status" value="1"/>
</dbReference>
<protein>
    <recommendedName>
        <fullName evidence="3">PCI domain-containing protein</fullName>
    </recommendedName>
</protein>
<dbReference type="STRING" id="947166.A0A1D1VVN6"/>
<dbReference type="Pfam" id="PF22241">
    <property type="entry name" value="PSMD12-CSN4_N"/>
    <property type="match status" value="1"/>
</dbReference>
<comment type="similarity">
    <text evidence="1">Belongs to the proteasome subunit p55 family.</text>
</comment>
<dbReference type="InterPro" id="IPR000717">
    <property type="entry name" value="PCI_dom"/>
</dbReference>
<dbReference type="InterPro" id="IPR036388">
    <property type="entry name" value="WH-like_DNA-bd_sf"/>
</dbReference>
<gene>
    <name evidence="4" type="primary">RvY_15653-1</name>
    <name evidence="4" type="synonym">RvY_15653.1</name>
    <name evidence="4" type="ORF">RvY_15653</name>
</gene>
<dbReference type="GO" id="GO:0005737">
    <property type="term" value="C:cytoplasm"/>
    <property type="evidence" value="ECO:0007669"/>
    <property type="project" value="TreeGrafter"/>
</dbReference>
<dbReference type="InterPro" id="IPR040896">
    <property type="entry name" value="RPN5_C"/>
</dbReference>
<keyword evidence="5" id="KW-1185">Reference proteome</keyword>
<dbReference type="Proteomes" id="UP000186922">
    <property type="component" value="Unassembled WGS sequence"/>
</dbReference>
<dbReference type="SUPFAM" id="SSF46785">
    <property type="entry name" value="Winged helix' DNA-binding domain"/>
    <property type="match status" value="1"/>
</dbReference>
<dbReference type="InterPro" id="IPR036390">
    <property type="entry name" value="WH_DNA-bd_sf"/>
</dbReference>
<organism evidence="4 5">
    <name type="scientific">Ramazzottius varieornatus</name>
    <name type="common">Water bear</name>
    <name type="synonym">Tardigrade</name>
    <dbReference type="NCBI Taxonomy" id="947166"/>
    <lineage>
        <taxon>Eukaryota</taxon>
        <taxon>Metazoa</taxon>
        <taxon>Ecdysozoa</taxon>
        <taxon>Tardigrada</taxon>
        <taxon>Eutardigrada</taxon>
        <taxon>Parachela</taxon>
        <taxon>Hypsibioidea</taxon>
        <taxon>Ramazzottiidae</taxon>
        <taxon>Ramazzottius</taxon>
    </lineage>
</organism>
<dbReference type="InterPro" id="IPR040134">
    <property type="entry name" value="PSMD12/CSN4"/>
</dbReference>
<dbReference type="PROSITE" id="PS50250">
    <property type="entry name" value="PCI"/>
    <property type="match status" value="1"/>
</dbReference>
<evidence type="ECO:0000256" key="2">
    <source>
        <dbReference type="ARBA" id="ARBA00022942"/>
    </source>
</evidence>
<evidence type="ECO:0000259" key="3">
    <source>
        <dbReference type="PROSITE" id="PS50250"/>
    </source>
</evidence>
<dbReference type="OrthoDB" id="268763at2759"/>
<feature type="domain" description="PCI" evidence="3">
    <location>
        <begin position="239"/>
        <end position="418"/>
    </location>
</feature>
<proteinExistence type="inferred from homology"/>
<sequence>MAMSSAEGKLIKMEVDYADTVATQLPKAEQMAKAGKLTEAIDELLIIEKQCRQSGDAISSGKLLCGIVTMCAAVGNFDKLTEMMITLSKRRSQFKQAITAMVQEGMRVVEAVPDKAVQLKVIEAIRTVTEGKIYVEVERARITYKLAIMLEGEGKIQESAEVLQDLQIETFGSMDRREKVEMLLEQMRLCLAKKDYIRTQIISRKISTRFFDDEANQDLKLKYYKLMIELDEHDEKYISVARHYNAIYTTKKVQESQVDSLQALQCMISYLLLAPYDNEQSDMMHRLSLEKKLDDIPVYKKFLKLFVTAEVIQWTVFAAELEGPLRKGTPALPAVYVFQPDATDGPKRWEHLRQRVIEHNIRIMALYYAKISVNRLSQLLSLDSFEAEEYIGKLVTKRTIFARIDRPEGTIVFRPQKNVNATLDEWAGNVSKLMEMINQTNHLINKEEMVYGMEHAVAATGDRE</sequence>
<dbReference type="SMART" id="SM00088">
    <property type="entry name" value="PINT"/>
    <property type="match status" value="1"/>
</dbReference>
<reference evidence="4 5" key="1">
    <citation type="journal article" date="2016" name="Nat. Commun.">
        <title>Extremotolerant tardigrade genome and improved radiotolerance of human cultured cells by tardigrade-unique protein.</title>
        <authorList>
            <person name="Hashimoto T."/>
            <person name="Horikawa D.D."/>
            <person name="Saito Y."/>
            <person name="Kuwahara H."/>
            <person name="Kozuka-Hata H."/>
            <person name="Shin-I T."/>
            <person name="Minakuchi Y."/>
            <person name="Ohishi K."/>
            <person name="Motoyama A."/>
            <person name="Aizu T."/>
            <person name="Enomoto A."/>
            <person name="Kondo K."/>
            <person name="Tanaka S."/>
            <person name="Hara Y."/>
            <person name="Koshikawa S."/>
            <person name="Sagara H."/>
            <person name="Miura T."/>
            <person name="Yokobori S."/>
            <person name="Miyagawa K."/>
            <person name="Suzuki Y."/>
            <person name="Kubo T."/>
            <person name="Oyama M."/>
            <person name="Kohara Y."/>
            <person name="Fujiyama A."/>
            <person name="Arakawa K."/>
            <person name="Katayama T."/>
            <person name="Toyoda A."/>
            <person name="Kunieda T."/>
        </authorList>
    </citation>
    <scope>NUCLEOTIDE SEQUENCE [LARGE SCALE GENOMIC DNA]</scope>
    <source>
        <strain evidence="4 5">YOKOZUNA-1</strain>
    </source>
</reference>
<evidence type="ECO:0000313" key="4">
    <source>
        <dbReference type="EMBL" id="GAV05535.1"/>
    </source>
</evidence>
<dbReference type="GO" id="GO:0008541">
    <property type="term" value="C:proteasome regulatory particle, lid subcomplex"/>
    <property type="evidence" value="ECO:0007669"/>
    <property type="project" value="TreeGrafter"/>
</dbReference>
<accession>A0A1D1VVN6</accession>